<keyword evidence="2" id="KW-1185">Reference proteome</keyword>
<protein>
    <submittedName>
        <fullName evidence="1">Uncharacterized protein</fullName>
    </submittedName>
</protein>
<dbReference type="AlphaFoldDB" id="A0A0K2GET7"/>
<evidence type="ECO:0000313" key="2">
    <source>
        <dbReference type="Proteomes" id="UP000069205"/>
    </source>
</evidence>
<dbReference type="KEGG" id="nmv:NITMOv2_3064"/>
<evidence type="ECO:0000313" key="1">
    <source>
        <dbReference type="EMBL" id="ALA59463.1"/>
    </source>
</evidence>
<name>A0A0K2GET7_NITMO</name>
<accession>A0A0K2GET7</accession>
<dbReference type="EMBL" id="CP011801">
    <property type="protein sequence ID" value="ALA59463.1"/>
    <property type="molecule type" value="Genomic_DNA"/>
</dbReference>
<proteinExistence type="predicted"/>
<gene>
    <name evidence="1" type="ORF">NITMOv2_3064</name>
</gene>
<sequence>MAGMSKNEKQAWEMLLGDIRHARRTYRHLMERAQSEPEKVRLYLSTLDDEMILGDGLLGKLRQVVSGQDANGHWHPLST</sequence>
<dbReference type="Proteomes" id="UP000069205">
    <property type="component" value="Chromosome"/>
</dbReference>
<organism evidence="1 2">
    <name type="scientific">Nitrospira moscoviensis</name>
    <dbReference type="NCBI Taxonomy" id="42253"/>
    <lineage>
        <taxon>Bacteria</taxon>
        <taxon>Pseudomonadati</taxon>
        <taxon>Nitrospirota</taxon>
        <taxon>Nitrospiria</taxon>
        <taxon>Nitrospirales</taxon>
        <taxon>Nitrospiraceae</taxon>
        <taxon>Nitrospira</taxon>
    </lineage>
</organism>
<dbReference type="RefSeq" id="WP_053380466.1">
    <property type="nucleotide sequence ID" value="NZ_CP011801.1"/>
</dbReference>
<reference evidence="1 2" key="1">
    <citation type="journal article" date="2015" name="Proc. Natl. Acad. Sci. U.S.A.">
        <title>Expanded metabolic versatility of ubiquitous nitrite-oxidizing bacteria from the genus Nitrospira.</title>
        <authorList>
            <person name="Koch H."/>
            <person name="Lucker S."/>
            <person name="Albertsen M."/>
            <person name="Kitzinger K."/>
            <person name="Herbold C."/>
            <person name="Spieck E."/>
            <person name="Nielsen P.H."/>
            <person name="Wagner M."/>
            <person name="Daims H."/>
        </authorList>
    </citation>
    <scope>NUCLEOTIDE SEQUENCE [LARGE SCALE GENOMIC DNA]</scope>
    <source>
        <strain evidence="1 2">NSP M-1</strain>
    </source>
</reference>
<dbReference type="PATRIC" id="fig|42253.5.peg.3020"/>